<dbReference type="AlphaFoldDB" id="A0A1M6NL07"/>
<organism evidence="2 3">
    <name type="scientific">Geosporobacter subterraneus DSM 17957</name>
    <dbReference type="NCBI Taxonomy" id="1121919"/>
    <lineage>
        <taxon>Bacteria</taxon>
        <taxon>Bacillati</taxon>
        <taxon>Bacillota</taxon>
        <taxon>Clostridia</taxon>
        <taxon>Peptostreptococcales</taxon>
        <taxon>Thermotaleaceae</taxon>
        <taxon>Geosporobacter</taxon>
    </lineage>
</organism>
<dbReference type="EMBL" id="FQZV01000056">
    <property type="protein sequence ID" value="SHJ96417.1"/>
    <property type="molecule type" value="Genomic_DNA"/>
</dbReference>
<dbReference type="InterPro" id="IPR009078">
    <property type="entry name" value="Ferritin-like_SF"/>
</dbReference>
<dbReference type="CDD" id="cd00657">
    <property type="entry name" value="Ferritin_like"/>
    <property type="match status" value="1"/>
</dbReference>
<accession>A0A1M6NL07</accession>
<protein>
    <recommendedName>
        <fullName evidence="1">DUF2383 domain-containing protein</fullName>
    </recommendedName>
</protein>
<gene>
    <name evidence="2" type="ORF">SAMN02745975_03329</name>
</gene>
<keyword evidence="3" id="KW-1185">Reference proteome</keyword>
<dbReference type="RefSeq" id="WP_190014630.1">
    <property type="nucleotide sequence ID" value="NZ_FQZV01000056.1"/>
</dbReference>
<dbReference type="SUPFAM" id="SSF47240">
    <property type="entry name" value="Ferritin-like"/>
    <property type="match status" value="1"/>
</dbReference>
<proteinExistence type="predicted"/>
<reference evidence="3" key="1">
    <citation type="submission" date="2016-11" db="EMBL/GenBank/DDBJ databases">
        <authorList>
            <person name="Varghese N."/>
            <person name="Submissions S."/>
        </authorList>
    </citation>
    <scope>NUCLEOTIDE SEQUENCE [LARGE SCALE GENOMIC DNA]</scope>
    <source>
        <strain evidence="3">DSM 17957</strain>
    </source>
</reference>
<name>A0A1M6NL07_9FIRM</name>
<dbReference type="InterPro" id="IPR012347">
    <property type="entry name" value="Ferritin-like"/>
</dbReference>
<dbReference type="Pfam" id="PF09537">
    <property type="entry name" value="DUF2383"/>
    <property type="match status" value="1"/>
</dbReference>
<sequence>MDEPNIKTLNEVLQGEYMAFHAFEDVADKIENPALRNQLYHIQSIHQENILKISKRIEELGGHPRENRGFSGLMADIMLRLDATLHHEPQYILKKLYDGEDKGIAAVEKLIEGDLDQESAQLVQEVLSTDHDNLKHLQHLIRNTTK</sequence>
<evidence type="ECO:0000313" key="2">
    <source>
        <dbReference type="EMBL" id="SHJ96417.1"/>
    </source>
</evidence>
<evidence type="ECO:0000259" key="1">
    <source>
        <dbReference type="Pfam" id="PF09537"/>
    </source>
</evidence>
<dbReference type="Gene3D" id="1.20.1260.10">
    <property type="match status" value="1"/>
</dbReference>
<dbReference type="InterPro" id="IPR019052">
    <property type="entry name" value="DUF2383"/>
</dbReference>
<feature type="domain" description="DUF2383" evidence="1">
    <location>
        <begin position="6"/>
        <end position="112"/>
    </location>
</feature>
<dbReference type="Proteomes" id="UP000184536">
    <property type="component" value="Unassembled WGS sequence"/>
</dbReference>
<dbReference type="STRING" id="1121919.SAMN02745975_03329"/>
<evidence type="ECO:0000313" key="3">
    <source>
        <dbReference type="Proteomes" id="UP000184536"/>
    </source>
</evidence>